<dbReference type="InterPro" id="IPR016047">
    <property type="entry name" value="M23ase_b-sheet_dom"/>
</dbReference>
<evidence type="ECO:0000313" key="2">
    <source>
        <dbReference type="EMBL" id="EKC58421.1"/>
    </source>
</evidence>
<accession>K1TGM7</accession>
<dbReference type="GO" id="GO:0004222">
    <property type="term" value="F:metalloendopeptidase activity"/>
    <property type="evidence" value="ECO:0007669"/>
    <property type="project" value="TreeGrafter"/>
</dbReference>
<proteinExistence type="predicted"/>
<dbReference type="EMBL" id="AJWZ01006911">
    <property type="protein sequence ID" value="EKC58421.1"/>
    <property type="molecule type" value="Genomic_DNA"/>
</dbReference>
<feature type="non-terminal residue" evidence="2">
    <location>
        <position position="115"/>
    </location>
</feature>
<dbReference type="Pfam" id="PF01551">
    <property type="entry name" value="Peptidase_M23"/>
    <property type="match status" value="1"/>
</dbReference>
<feature type="domain" description="M23ase beta-sheet core" evidence="1">
    <location>
        <begin position="18"/>
        <end position="114"/>
    </location>
</feature>
<name>K1TGM7_9ZZZZ</name>
<dbReference type="SUPFAM" id="SSF51261">
    <property type="entry name" value="Duplicated hybrid motif"/>
    <property type="match status" value="1"/>
</dbReference>
<gene>
    <name evidence="2" type="ORF">OBE_10016</name>
</gene>
<sequence>MITSPFGYRQWDDGSTEFHKGVDFGAANGTEILAISDGVVNVGTGCEHNYPKNGSCGCNGGFGNYVEIICDDGTIILYGHMSQVAVTNGQRVKNGQVIGYSGCTGWSTGFHLHLQ</sequence>
<protein>
    <submittedName>
        <fullName evidence="2">Protein containing Peptidase M23 domain protein</fullName>
    </submittedName>
</protein>
<dbReference type="AlphaFoldDB" id="K1TGM7"/>
<dbReference type="PANTHER" id="PTHR21666:SF270">
    <property type="entry name" value="MUREIN HYDROLASE ACTIVATOR ENVC"/>
    <property type="match status" value="1"/>
</dbReference>
<reference evidence="2" key="1">
    <citation type="journal article" date="2013" name="Environ. Microbiol.">
        <title>Microbiota from the distal guts of lean and obese adolescents exhibit partial functional redundancy besides clear differences in community structure.</title>
        <authorList>
            <person name="Ferrer M."/>
            <person name="Ruiz A."/>
            <person name="Lanza F."/>
            <person name="Haange S.B."/>
            <person name="Oberbach A."/>
            <person name="Till H."/>
            <person name="Bargiela R."/>
            <person name="Campoy C."/>
            <person name="Segura M.T."/>
            <person name="Richter M."/>
            <person name="von Bergen M."/>
            <person name="Seifert J."/>
            <person name="Suarez A."/>
        </authorList>
    </citation>
    <scope>NUCLEOTIDE SEQUENCE</scope>
</reference>
<dbReference type="InterPro" id="IPR050570">
    <property type="entry name" value="Cell_wall_metabolism_enzyme"/>
</dbReference>
<organism evidence="2">
    <name type="scientific">human gut metagenome</name>
    <dbReference type="NCBI Taxonomy" id="408170"/>
    <lineage>
        <taxon>unclassified sequences</taxon>
        <taxon>metagenomes</taxon>
        <taxon>organismal metagenomes</taxon>
    </lineage>
</organism>
<dbReference type="PANTHER" id="PTHR21666">
    <property type="entry name" value="PEPTIDASE-RELATED"/>
    <property type="match status" value="1"/>
</dbReference>
<dbReference type="CDD" id="cd12797">
    <property type="entry name" value="M23_peptidase"/>
    <property type="match status" value="1"/>
</dbReference>
<dbReference type="InterPro" id="IPR011055">
    <property type="entry name" value="Dup_hybrid_motif"/>
</dbReference>
<dbReference type="Gene3D" id="2.70.70.10">
    <property type="entry name" value="Glucose Permease (Domain IIA)"/>
    <property type="match status" value="1"/>
</dbReference>
<evidence type="ECO:0000259" key="1">
    <source>
        <dbReference type="Pfam" id="PF01551"/>
    </source>
</evidence>
<comment type="caution">
    <text evidence="2">The sequence shown here is derived from an EMBL/GenBank/DDBJ whole genome shotgun (WGS) entry which is preliminary data.</text>
</comment>